<dbReference type="Proteomes" id="UP000298138">
    <property type="component" value="Unassembled WGS sequence"/>
</dbReference>
<organism evidence="2 3">
    <name type="scientific">Ascodesmis nigricans</name>
    <dbReference type="NCBI Taxonomy" id="341454"/>
    <lineage>
        <taxon>Eukaryota</taxon>
        <taxon>Fungi</taxon>
        <taxon>Dikarya</taxon>
        <taxon>Ascomycota</taxon>
        <taxon>Pezizomycotina</taxon>
        <taxon>Pezizomycetes</taxon>
        <taxon>Pezizales</taxon>
        <taxon>Ascodesmidaceae</taxon>
        <taxon>Ascodesmis</taxon>
    </lineage>
</organism>
<dbReference type="InParanoid" id="A0A4V3SIB8"/>
<dbReference type="AlphaFoldDB" id="A0A4V3SIB8"/>
<name>A0A4V3SIB8_9PEZI</name>
<evidence type="ECO:0000313" key="2">
    <source>
        <dbReference type="EMBL" id="TGZ79424.1"/>
    </source>
</evidence>
<proteinExistence type="predicted"/>
<accession>A0A4V3SIB8</accession>
<evidence type="ECO:0000256" key="1">
    <source>
        <dbReference type="SAM" id="Phobius"/>
    </source>
</evidence>
<keyword evidence="1" id="KW-0812">Transmembrane</keyword>
<sequence>MTTTAVSPLNPLKSSVFPLQSFVVLFTNACQCSRLLARLPRSRRSRRYLVLEGSGRHCRRILAVSLPSSPSRPRRQQPSTTVFALVVVFVVLFFVVYFSSQSCSQSSPSLKLSSGYAVVLFRRRPLSSSS</sequence>
<feature type="transmembrane region" description="Helical" evidence="1">
    <location>
        <begin position="82"/>
        <end position="100"/>
    </location>
</feature>
<gene>
    <name evidence="2" type="ORF">EX30DRAFT_107314</name>
</gene>
<reference evidence="2 3" key="1">
    <citation type="submission" date="2019-04" db="EMBL/GenBank/DDBJ databases">
        <title>Comparative genomics and transcriptomics to analyze fruiting body development in filamentous ascomycetes.</title>
        <authorList>
            <consortium name="DOE Joint Genome Institute"/>
            <person name="Lutkenhaus R."/>
            <person name="Traeger S."/>
            <person name="Breuer J."/>
            <person name="Kuo A."/>
            <person name="Lipzen A."/>
            <person name="Pangilinan J."/>
            <person name="Dilworth D."/>
            <person name="Sandor L."/>
            <person name="Poggeler S."/>
            <person name="Barry K."/>
            <person name="Grigoriev I.V."/>
            <person name="Nowrousian M."/>
        </authorList>
    </citation>
    <scope>NUCLEOTIDE SEQUENCE [LARGE SCALE GENOMIC DNA]</scope>
    <source>
        <strain evidence="2 3">CBS 389.68</strain>
    </source>
</reference>
<keyword evidence="3" id="KW-1185">Reference proteome</keyword>
<dbReference type="EMBL" id="ML220131">
    <property type="protein sequence ID" value="TGZ79424.1"/>
    <property type="molecule type" value="Genomic_DNA"/>
</dbReference>
<protein>
    <recommendedName>
        <fullName evidence="4">Transmembrane protein</fullName>
    </recommendedName>
</protein>
<keyword evidence="1" id="KW-0472">Membrane</keyword>
<keyword evidence="1" id="KW-1133">Transmembrane helix</keyword>
<evidence type="ECO:0008006" key="4">
    <source>
        <dbReference type="Google" id="ProtNLM"/>
    </source>
</evidence>
<evidence type="ECO:0000313" key="3">
    <source>
        <dbReference type="Proteomes" id="UP000298138"/>
    </source>
</evidence>
<feature type="transmembrane region" description="Helical" evidence="1">
    <location>
        <begin position="17"/>
        <end position="37"/>
    </location>
</feature>